<dbReference type="Pfam" id="PF03816">
    <property type="entry name" value="LytR_cpsA_psr"/>
    <property type="match status" value="1"/>
</dbReference>
<organism evidence="4 5">
    <name type="scientific">Anaeromassilibacillus senegalensis</name>
    <dbReference type="NCBI Taxonomy" id="1673717"/>
    <lineage>
        <taxon>Bacteria</taxon>
        <taxon>Bacillati</taxon>
        <taxon>Bacillota</taxon>
        <taxon>Clostridia</taxon>
        <taxon>Eubacteriales</taxon>
        <taxon>Acutalibacteraceae</taxon>
        <taxon>Anaeromassilibacillus</taxon>
    </lineage>
</organism>
<protein>
    <submittedName>
        <fullName evidence="4">LCP family protein</fullName>
    </submittedName>
</protein>
<dbReference type="Gene3D" id="3.40.630.190">
    <property type="entry name" value="LCP protein"/>
    <property type="match status" value="1"/>
</dbReference>
<sequence length="353" mass="38847">MNQDKKKKRIRLIRNIAVLLLSLVLVVFGSGLVYADMLLSQIGYTELSSLAPPSSSSSPVSSSDEDTSSTDETLGDPNLLGGLYHDDAITNILLLGVDDYQANDVGRSDSMMMVSIDTRHKKLKLTSFMRDLYVAIPYHGSNKLNAAYPLGYQQNGAAGGGQLAVSTIEANFGVDIDRFVLIDNSAFDQIIDNLGGVEITLTAAEARLINQYSGDPSRNLTEGTHNLTGKQAHYYSRIRAIGDDFERTQRQRNVLTSLVNKFKNSNIGTINKALYDCLGLVQTNMTKDEVFFLAANALTYMNYSMEEHRVPGDDEYYATRVDVGSVLVPYREQCSESLVEFIFEGDVPGKSSD</sequence>
<evidence type="ECO:0000259" key="3">
    <source>
        <dbReference type="Pfam" id="PF03816"/>
    </source>
</evidence>
<dbReference type="Proteomes" id="UP001298681">
    <property type="component" value="Unassembled WGS sequence"/>
</dbReference>
<evidence type="ECO:0000256" key="1">
    <source>
        <dbReference type="ARBA" id="ARBA00006068"/>
    </source>
</evidence>
<evidence type="ECO:0000313" key="4">
    <source>
        <dbReference type="EMBL" id="MCG4611290.1"/>
    </source>
</evidence>
<accession>A0ABS9MKH4</accession>
<comment type="similarity">
    <text evidence="1">Belongs to the LytR/CpsA/Psr (LCP) family.</text>
</comment>
<reference evidence="4 5" key="1">
    <citation type="submission" date="2022-01" db="EMBL/GenBank/DDBJ databases">
        <title>Collection of gut derived symbiotic bacterial strains cultured from healthy donors.</title>
        <authorList>
            <person name="Lin H."/>
            <person name="Kohout C."/>
            <person name="Waligurski E."/>
            <person name="Pamer E.G."/>
        </authorList>
    </citation>
    <scope>NUCLEOTIDE SEQUENCE [LARGE SCALE GENOMIC DNA]</scope>
    <source>
        <strain evidence="4 5">DFI.7.58</strain>
    </source>
</reference>
<dbReference type="NCBIfam" id="TIGR00350">
    <property type="entry name" value="lytR_cpsA_psr"/>
    <property type="match status" value="1"/>
</dbReference>
<dbReference type="EMBL" id="JAKNHQ010000014">
    <property type="protein sequence ID" value="MCG4611290.1"/>
    <property type="molecule type" value="Genomic_DNA"/>
</dbReference>
<evidence type="ECO:0000313" key="5">
    <source>
        <dbReference type="Proteomes" id="UP001298681"/>
    </source>
</evidence>
<name>A0ABS9MKH4_9FIRM</name>
<keyword evidence="5" id="KW-1185">Reference proteome</keyword>
<feature type="compositionally biased region" description="Low complexity" evidence="2">
    <location>
        <begin position="50"/>
        <end position="62"/>
    </location>
</feature>
<dbReference type="PANTHER" id="PTHR33392:SF6">
    <property type="entry name" value="POLYISOPRENYL-TEICHOIC ACID--PEPTIDOGLYCAN TEICHOIC ACID TRANSFERASE TAGU"/>
    <property type="match status" value="1"/>
</dbReference>
<evidence type="ECO:0000256" key="2">
    <source>
        <dbReference type="SAM" id="MobiDB-lite"/>
    </source>
</evidence>
<dbReference type="RefSeq" id="WP_237966955.1">
    <property type="nucleotide sequence ID" value="NZ_JAKNHQ010000014.1"/>
</dbReference>
<dbReference type="PANTHER" id="PTHR33392">
    <property type="entry name" value="POLYISOPRENYL-TEICHOIC ACID--PEPTIDOGLYCAN TEICHOIC ACID TRANSFERASE TAGU"/>
    <property type="match status" value="1"/>
</dbReference>
<dbReference type="InterPro" id="IPR004474">
    <property type="entry name" value="LytR_CpsA_psr"/>
</dbReference>
<gene>
    <name evidence="4" type="ORF">L0P57_10155</name>
</gene>
<feature type="domain" description="Cell envelope-related transcriptional attenuator" evidence="3">
    <location>
        <begin position="107"/>
        <end position="263"/>
    </location>
</feature>
<proteinExistence type="inferred from homology"/>
<comment type="caution">
    <text evidence="4">The sequence shown here is derived from an EMBL/GenBank/DDBJ whole genome shotgun (WGS) entry which is preliminary data.</text>
</comment>
<feature type="region of interest" description="Disordered" evidence="2">
    <location>
        <begin position="50"/>
        <end position="75"/>
    </location>
</feature>
<dbReference type="InterPro" id="IPR050922">
    <property type="entry name" value="LytR/CpsA/Psr_CW_biosynth"/>
</dbReference>